<dbReference type="RefSeq" id="WP_380895719.1">
    <property type="nucleotide sequence ID" value="NZ_JBHTKY010000009.1"/>
</dbReference>
<evidence type="ECO:0000256" key="2">
    <source>
        <dbReference type="ARBA" id="ARBA00006275"/>
    </source>
</evidence>
<proteinExistence type="inferred from homology"/>
<reference evidence="9" key="1">
    <citation type="journal article" date="2019" name="Int. J. Syst. Evol. Microbiol.">
        <title>The Global Catalogue of Microorganisms (GCM) 10K type strain sequencing project: providing services to taxonomists for standard genome sequencing and annotation.</title>
        <authorList>
            <consortium name="The Broad Institute Genomics Platform"/>
            <consortium name="The Broad Institute Genome Sequencing Center for Infectious Disease"/>
            <person name="Wu L."/>
            <person name="Ma J."/>
        </authorList>
    </citation>
    <scope>NUCLEOTIDE SEQUENCE [LARGE SCALE GENOMIC DNA]</scope>
    <source>
        <strain evidence="9">CCUG 52468</strain>
    </source>
</reference>
<dbReference type="Proteomes" id="UP001597205">
    <property type="component" value="Unassembled WGS sequence"/>
</dbReference>
<comment type="caution">
    <text evidence="8">The sequence shown here is derived from an EMBL/GenBank/DDBJ whole genome shotgun (WGS) entry which is preliminary data.</text>
</comment>
<dbReference type="Gene3D" id="1.25.40.390">
    <property type="match status" value="1"/>
</dbReference>
<name>A0ABW3RKW5_9SPHI</name>
<dbReference type="InterPro" id="IPR011990">
    <property type="entry name" value="TPR-like_helical_dom_sf"/>
</dbReference>
<dbReference type="SUPFAM" id="SSF48452">
    <property type="entry name" value="TPR-like"/>
    <property type="match status" value="1"/>
</dbReference>
<keyword evidence="9" id="KW-1185">Reference proteome</keyword>
<dbReference type="Pfam" id="PF07980">
    <property type="entry name" value="SusD_RagB"/>
    <property type="match status" value="1"/>
</dbReference>
<organism evidence="8 9">
    <name type="scientific">Sphingobacterium daejeonense</name>
    <dbReference type="NCBI Taxonomy" id="371142"/>
    <lineage>
        <taxon>Bacteria</taxon>
        <taxon>Pseudomonadati</taxon>
        <taxon>Bacteroidota</taxon>
        <taxon>Sphingobacteriia</taxon>
        <taxon>Sphingobacteriales</taxon>
        <taxon>Sphingobacteriaceae</taxon>
        <taxon>Sphingobacterium</taxon>
    </lineage>
</organism>
<dbReference type="EMBL" id="JBHTKY010000009">
    <property type="protein sequence ID" value="MFD1165587.1"/>
    <property type="molecule type" value="Genomic_DNA"/>
</dbReference>
<comment type="subcellular location">
    <subcellularLocation>
        <location evidence="1">Cell outer membrane</location>
    </subcellularLocation>
</comment>
<dbReference type="CDD" id="cd08977">
    <property type="entry name" value="SusD"/>
    <property type="match status" value="1"/>
</dbReference>
<keyword evidence="4" id="KW-0472">Membrane</keyword>
<evidence type="ECO:0000313" key="9">
    <source>
        <dbReference type="Proteomes" id="UP001597205"/>
    </source>
</evidence>
<dbReference type="Pfam" id="PF14322">
    <property type="entry name" value="SusD-like_3"/>
    <property type="match status" value="1"/>
</dbReference>
<evidence type="ECO:0000259" key="6">
    <source>
        <dbReference type="Pfam" id="PF07980"/>
    </source>
</evidence>
<feature type="domain" description="RagB/SusD" evidence="6">
    <location>
        <begin position="365"/>
        <end position="489"/>
    </location>
</feature>
<protein>
    <submittedName>
        <fullName evidence="8">RagB/SusD family nutrient uptake outer membrane protein</fullName>
    </submittedName>
</protein>
<sequence>MKIKSIIKYMLVVGFFSTSCNKMDLEPISTISEKSFWKSENDATGALNGLYFHMRSVSSQNLYLWGEGRSEILGSSITASQGYDIYYNNALNATVTGPNWQSMYLIVHDANLLIKNVPNIQFTNEKNKNSILGQAYATRAWAYFVMSKTWGGLPLVLEPTTGNDPERVNQKKSTQIEVFKSIKDDIEISLTYLTDAEFPQGKNVWSRPAVQALKAEVYLWSGKLLQGGENDVRIALAAIQEVELSKVDLLPNFSDVFSPSNENNQEIIFSLSYNSLEPTRSTIFNWMYANDGYFPANLTDSETKLALGVLGGGYGIAPTAIVRNQFTTDDLRRNATFLEIYVTQDGIKKFHSSVNMKFRGVVVNGAREYTNDYILFRYADILLMKAEAKNYLNQDPTEEINLIRKRAYGAAYQDHVFVNTNKVQNDAEILKERLFEMMFEGKRWWDLIRFNKAIELVPSMKGKPVEQLLWPISQETLSLEPGVEQNPGY</sequence>
<dbReference type="PROSITE" id="PS51257">
    <property type="entry name" value="PROKAR_LIPOPROTEIN"/>
    <property type="match status" value="1"/>
</dbReference>
<keyword evidence="5" id="KW-0998">Cell outer membrane</keyword>
<dbReference type="InterPro" id="IPR012944">
    <property type="entry name" value="SusD_RagB_dom"/>
</dbReference>
<evidence type="ECO:0000259" key="7">
    <source>
        <dbReference type="Pfam" id="PF14322"/>
    </source>
</evidence>
<dbReference type="InterPro" id="IPR033985">
    <property type="entry name" value="SusD-like_N"/>
</dbReference>
<evidence type="ECO:0000313" key="8">
    <source>
        <dbReference type="EMBL" id="MFD1165587.1"/>
    </source>
</evidence>
<feature type="domain" description="SusD-like N-terminal" evidence="7">
    <location>
        <begin position="48"/>
        <end position="219"/>
    </location>
</feature>
<gene>
    <name evidence="8" type="ORF">ACFQ2C_08230</name>
</gene>
<evidence type="ECO:0000256" key="1">
    <source>
        <dbReference type="ARBA" id="ARBA00004442"/>
    </source>
</evidence>
<keyword evidence="3" id="KW-0732">Signal</keyword>
<evidence type="ECO:0000256" key="3">
    <source>
        <dbReference type="ARBA" id="ARBA00022729"/>
    </source>
</evidence>
<evidence type="ECO:0000256" key="5">
    <source>
        <dbReference type="ARBA" id="ARBA00023237"/>
    </source>
</evidence>
<comment type="similarity">
    <text evidence="2">Belongs to the SusD family.</text>
</comment>
<accession>A0ABW3RKW5</accession>
<evidence type="ECO:0000256" key="4">
    <source>
        <dbReference type="ARBA" id="ARBA00023136"/>
    </source>
</evidence>